<dbReference type="InterPro" id="IPR055323">
    <property type="entry name" value="C57A10.07/YOR238W"/>
</dbReference>
<dbReference type="Gene3D" id="3.40.50.620">
    <property type="entry name" value="HUPs"/>
    <property type="match status" value="1"/>
</dbReference>
<dbReference type="PANTHER" id="PTHR28110">
    <property type="entry name" value="TRANSMEMBRANE PROTEIN"/>
    <property type="match status" value="1"/>
</dbReference>
<dbReference type="GeneID" id="54566821"/>
<sequence>MTEVTGFVQSNDISKYSELVLVCCHATYMGDGANTSEDQWILQPFQRGDPMLNKPSEHDTFIQHILAAAHIVHNDPRALLVFSGGRTTPAPRTEAEGYATILKHIVNNNAMLYPAGVRFATETYATDSYQNLIFSIIRFRQLTGVYPRNITVITHAFKERRFLELHAPAIKWPHHRIRVQGINPPFTLDELNFTQKGEHERAYRFFAEDPYGVRTPLLQKRKERNWNVDKAHVFLGWKLESPVMGLLEWQGGMSGWETFPRRLPWEDETTAWMYAPKT</sequence>
<protein>
    <recommendedName>
        <fullName evidence="3">DUF218 domain-containing protein</fullName>
    </recommendedName>
</protein>
<evidence type="ECO:0008006" key="3">
    <source>
        <dbReference type="Google" id="ProtNLM"/>
    </source>
</evidence>
<name>A0A6A6CBU6_ZASCE</name>
<dbReference type="GO" id="GO:0005737">
    <property type="term" value="C:cytoplasm"/>
    <property type="evidence" value="ECO:0007669"/>
    <property type="project" value="TreeGrafter"/>
</dbReference>
<dbReference type="RefSeq" id="XP_033664577.1">
    <property type="nucleotide sequence ID" value="XM_033813549.1"/>
</dbReference>
<dbReference type="Proteomes" id="UP000799537">
    <property type="component" value="Unassembled WGS sequence"/>
</dbReference>
<dbReference type="InterPro" id="IPR014729">
    <property type="entry name" value="Rossmann-like_a/b/a_fold"/>
</dbReference>
<organism evidence="1 2">
    <name type="scientific">Zasmidium cellare ATCC 36951</name>
    <dbReference type="NCBI Taxonomy" id="1080233"/>
    <lineage>
        <taxon>Eukaryota</taxon>
        <taxon>Fungi</taxon>
        <taxon>Dikarya</taxon>
        <taxon>Ascomycota</taxon>
        <taxon>Pezizomycotina</taxon>
        <taxon>Dothideomycetes</taxon>
        <taxon>Dothideomycetidae</taxon>
        <taxon>Mycosphaerellales</taxon>
        <taxon>Mycosphaerellaceae</taxon>
        <taxon>Zasmidium</taxon>
    </lineage>
</organism>
<dbReference type="OrthoDB" id="4347at2759"/>
<dbReference type="PANTHER" id="PTHR28110:SF1">
    <property type="entry name" value="TRANSMEMBRANE PROTEIN"/>
    <property type="match status" value="1"/>
</dbReference>
<reference evidence="1" key="1">
    <citation type="journal article" date="2020" name="Stud. Mycol.">
        <title>101 Dothideomycetes genomes: a test case for predicting lifestyles and emergence of pathogens.</title>
        <authorList>
            <person name="Haridas S."/>
            <person name="Albert R."/>
            <person name="Binder M."/>
            <person name="Bloem J."/>
            <person name="Labutti K."/>
            <person name="Salamov A."/>
            <person name="Andreopoulos B."/>
            <person name="Baker S."/>
            <person name="Barry K."/>
            <person name="Bills G."/>
            <person name="Bluhm B."/>
            <person name="Cannon C."/>
            <person name="Castanera R."/>
            <person name="Culley D."/>
            <person name="Daum C."/>
            <person name="Ezra D."/>
            <person name="Gonzalez J."/>
            <person name="Henrissat B."/>
            <person name="Kuo A."/>
            <person name="Liang C."/>
            <person name="Lipzen A."/>
            <person name="Lutzoni F."/>
            <person name="Magnuson J."/>
            <person name="Mondo S."/>
            <person name="Nolan M."/>
            <person name="Ohm R."/>
            <person name="Pangilinan J."/>
            <person name="Park H.-J."/>
            <person name="Ramirez L."/>
            <person name="Alfaro M."/>
            <person name="Sun H."/>
            <person name="Tritt A."/>
            <person name="Yoshinaga Y."/>
            <person name="Zwiers L.-H."/>
            <person name="Turgeon B."/>
            <person name="Goodwin S."/>
            <person name="Spatafora J."/>
            <person name="Crous P."/>
            <person name="Grigoriev I."/>
        </authorList>
    </citation>
    <scope>NUCLEOTIDE SEQUENCE</scope>
    <source>
        <strain evidence="1">ATCC 36951</strain>
    </source>
</reference>
<gene>
    <name evidence="1" type="ORF">M409DRAFT_57187</name>
</gene>
<accession>A0A6A6CBU6</accession>
<dbReference type="EMBL" id="ML993607">
    <property type="protein sequence ID" value="KAF2163688.1"/>
    <property type="molecule type" value="Genomic_DNA"/>
</dbReference>
<evidence type="ECO:0000313" key="1">
    <source>
        <dbReference type="EMBL" id="KAF2163688.1"/>
    </source>
</evidence>
<evidence type="ECO:0000313" key="2">
    <source>
        <dbReference type="Proteomes" id="UP000799537"/>
    </source>
</evidence>
<proteinExistence type="predicted"/>
<keyword evidence="2" id="KW-1185">Reference proteome</keyword>
<dbReference type="AlphaFoldDB" id="A0A6A6CBU6"/>